<evidence type="ECO:0000313" key="4">
    <source>
        <dbReference type="Proteomes" id="UP001318040"/>
    </source>
</evidence>
<dbReference type="SMART" id="SM00360">
    <property type="entry name" value="RRM"/>
    <property type="match status" value="2"/>
</dbReference>
<evidence type="ECO:0000256" key="1">
    <source>
        <dbReference type="ARBA" id="ARBA00022884"/>
    </source>
</evidence>
<dbReference type="PANTHER" id="PTHR21245">
    <property type="entry name" value="HETEROGENEOUS NUCLEAR RIBONUCLEOPROTEIN"/>
    <property type="match status" value="1"/>
</dbReference>
<dbReference type="Pfam" id="PF00076">
    <property type="entry name" value="RRM_1"/>
    <property type="match status" value="2"/>
</dbReference>
<dbReference type="PROSITE" id="PS50102">
    <property type="entry name" value="RRM"/>
    <property type="match status" value="2"/>
</dbReference>
<accession>A0AAJ7SIY7</accession>
<dbReference type="KEGG" id="pmrn:116937326"/>
<dbReference type="InterPro" id="IPR035979">
    <property type="entry name" value="RBD_domain_sf"/>
</dbReference>
<gene>
    <name evidence="5" type="primary">LOC116937326</name>
</gene>
<keyword evidence="4" id="KW-1185">Reference proteome</keyword>
<dbReference type="AlphaFoldDB" id="A0AAJ7SIY7"/>
<feature type="domain" description="RRM" evidence="3">
    <location>
        <begin position="43"/>
        <end position="121"/>
    </location>
</feature>
<dbReference type="SUPFAM" id="SSF54928">
    <property type="entry name" value="RNA-binding domain, RBD"/>
    <property type="match status" value="1"/>
</dbReference>
<evidence type="ECO:0000313" key="5">
    <source>
        <dbReference type="RefSeq" id="XP_032800278.1"/>
    </source>
</evidence>
<dbReference type="InterPro" id="IPR012677">
    <property type="entry name" value="Nucleotide-bd_a/b_plait_sf"/>
</dbReference>
<evidence type="ECO:0000259" key="3">
    <source>
        <dbReference type="PROSITE" id="PS50102"/>
    </source>
</evidence>
<dbReference type="FunFam" id="3.30.70.330:FF:000022">
    <property type="entry name" value="APOBEC1 complementation factor isoform X1"/>
    <property type="match status" value="1"/>
</dbReference>
<dbReference type="CDD" id="cd12249">
    <property type="entry name" value="RRM1_hnRNPR_like"/>
    <property type="match status" value="1"/>
</dbReference>
<keyword evidence="1 2" id="KW-0694">RNA-binding</keyword>
<dbReference type="Gene3D" id="3.30.70.330">
    <property type="match status" value="2"/>
</dbReference>
<dbReference type="Pfam" id="PF14709">
    <property type="entry name" value="DND1_DSRM"/>
    <property type="match status" value="1"/>
</dbReference>
<sequence>MACMKKVLPDLMLRTGYSVVRENGQRKFGPPPDWQGPPPARGCEVFLGRIPRDLYEDELVPVLETVGKLYQLRLMMAHRGETRGYAFATYATLAQATDAVKKLNKFEIRPGCRIGVHFSVDNRHLFIGGLPKDKKRAEVMMAMSGATEGVVDVKMSVCYWDKTLNRGYAFIEYGSHRAAAMARKKLLRIAFRPWGRTIKVGWAIPERVAAAAAATEDEEETEPAVPDLLQPECTATGKAAHSLFEGWGARTRLWWVPLHPRPMPVALEALPEAAMLSWQARLRVLCQTAGVSYPTFELHAHSGPGMPAGLLYKVSVPGMGEGAGIFPAFLSSSEEGAREVACQLAHNILSDANPLRMRPAPAATPPPSRLTK</sequence>
<proteinExistence type="predicted"/>
<dbReference type="GO" id="GO:0003723">
    <property type="term" value="F:RNA binding"/>
    <property type="evidence" value="ECO:0007669"/>
    <property type="project" value="UniProtKB-UniRule"/>
</dbReference>
<evidence type="ECO:0000256" key="2">
    <source>
        <dbReference type="PROSITE-ProRule" id="PRU00176"/>
    </source>
</evidence>
<name>A0AAJ7SIY7_PETMA</name>
<dbReference type="RefSeq" id="XP_032800278.1">
    <property type="nucleotide sequence ID" value="XM_032944387.1"/>
</dbReference>
<feature type="domain" description="RRM" evidence="3">
    <location>
        <begin position="123"/>
        <end position="205"/>
    </location>
</feature>
<protein>
    <submittedName>
        <fullName evidence="5">Probable RNA-binding protein 46</fullName>
    </submittedName>
</protein>
<dbReference type="InterPro" id="IPR000504">
    <property type="entry name" value="RRM_dom"/>
</dbReference>
<reference evidence="5" key="1">
    <citation type="submission" date="2025-08" db="UniProtKB">
        <authorList>
            <consortium name="RefSeq"/>
        </authorList>
    </citation>
    <scope>IDENTIFICATION</scope>
    <source>
        <tissue evidence="5">Sperm</tissue>
    </source>
</reference>
<dbReference type="Proteomes" id="UP001318040">
    <property type="component" value="Unplaced"/>
</dbReference>
<organism evidence="4 5">
    <name type="scientific">Petromyzon marinus</name>
    <name type="common">Sea lamprey</name>
    <dbReference type="NCBI Taxonomy" id="7757"/>
    <lineage>
        <taxon>Eukaryota</taxon>
        <taxon>Metazoa</taxon>
        <taxon>Chordata</taxon>
        <taxon>Craniata</taxon>
        <taxon>Vertebrata</taxon>
        <taxon>Cyclostomata</taxon>
        <taxon>Hyperoartia</taxon>
        <taxon>Petromyzontiformes</taxon>
        <taxon>Petromyzontidae</taxon>
        <taxon>Petromyzon</taxon>
    </lineage>
</organism>